<accession>A0A4R0U1I9</accession>
<dbReference type="Gene3D" id="1.10.10.2910">
    <property type="match status" value="1"/>
</dbReference>
<evidence type="ECO:0008006" key="4">
    <source>
        <dbReference type="Google" id="ProtNLM"/>
    </source>
</evidence>
<dbReference type="EMBL" id="SHRX01000016">
    <property type="protein sequence ID" value="TCE98415.1"/>
    <property type="molecule type" value="Genomic_DNA"/>
</dbReference>
<evidence type="ECO:0000313" key="2">
    <source>
        <dbReference type="EMBL" id="TCE98415.1"/>
    </source>
</evidence>
<comment type="caution">
    <text evidence="2">The sequence shown here is derived from an EMBL/GenBank/DDBJ whole genome shotgun (WGS) entry which is preliminary data.</text>
</comment>
<proteinExistence type="predicted"/>
<gene>
    <name evidence="2" type="ORF">MCC10076_1117</name>
</gene>
<feature type="region of interest" description="Disordered" evidence="1">
    <location>
        <begin position="146"/>
        <end position="165"/>
    </location>
</feature>
<dbReference type="Proteomes" id="UP000292751">
    <property type="component" value="Unassembled WGS sequence"/>
</dbReference>
<reference evidence="2 3" key="1">
    <citation type="journal article" date="2018" name="Sci. Rep.">
        <title>Genomic diversity and distribution of Bifidobacterium longum subsp. longum across the human lifespan.</title>
        <authorList>
            <person name="Odamaki T."/>
            <person name="Bottacini F."/>
            <person name="Kato K."/>
            <person name="Mitsuyama E."/>
            <person name="Yoshida K."/>
            <person name="Horigome A."/>
            <person name="Xiao J.Z."/>
            <person name="van Sinderen D."/>
        </authorList>
    </citation>
    <scope>NUCLEOTIDE SEQUENCE [LARGE SCALE GENOMIC DNA]</scope>
    <source>
        <strain evidence="2 3">MCC10076</strain>
    </source>
</reference>
<dbReference type="AlphaFoldDB" id="A0A4R0U1I9"/>
<protein>
    <recommendedName>
        <fullName evidence="4">IrrE N-terminal-like domain-containing protein</fullName>
    </recommendedName>
</protein>
<evidence type="ECO:0000256" key="1">
    <source>
        <dbReference type="SAM" id="MobiDB-lite"/>
    </source>
</evidence>
<evidence type="ECO:0000313" key="3">
    <source>
        <dbReference type="Proteomes" id="UP000292751"/>
    </source>
</evidence>
<name>A0A4R0U1I9_BIFLL</name>
<organism evidence="2 3">
    <name type="scientific">Bifidobacterium longum subsp. longum</name>
    <dbReference type="NCBI Taxonomy" id="1679"/>
    <lineage>
        <taxon>Bacteria</taxon>
        <taxon>Bacillati</taxon>
        <taxon>Actinomycetota</taxon>
        <taxon>Actinomycetes</taxon>
        <taxon>Bifidobacteriales</taxon>
        <taxon>Bifidobacteriaceae</taxon>
        <taxon>Bifidobacterium</taxon>
    </lineage>
</organism>
<dbReference type="RefSeq" id="WP_242670752.1">
    <property type="nucleotide sequence ID" value="NZ_SHRX01000016.1"/>
</dbReference>
<sequence length="165" mass="18612">MTDPLPISPRMSYGQIRMALYQVAPDLHVASTRLPGKLDGIYCLTTNTVLIDRRITYTRKRCALVHELVHWQHGDDTTHGCIGGKNERRCRHETARLLINPAEYALAERMYDGNPYQMAAELNVTVQVIEDYKNWLHDSVAAWKKEENRDRANPHAGTAAAGDAG</sequence>